<dbReference type="PANTHER" id="PTHR43343:SF3">
    <property type="entry name" value="PROTEASE DO-LIKE 8, CHLOROPLASTIC"/>
    <property type="match status" value="1"/>
</dbReference>
<feature type="signal peptide" evidence="11">
    <location>
        <begin position="1"/>
        <end position="22"/>
    </location>
</feature>
<keyword evidence="3 13" id="KW-0645">Protease</keyword>
<dbReference type="PROSITE" id="PS50106">
    <property type="entry name" value="PDZ"/>
    <property type="match status" value="2"/>
</dbReference>
<keyword evidence="8" id="KW-0720">Serine protease</keyword>
<dbReference type="InterPro" id="IPR001478">
    <property type="entry name" value="PDZ"/>
</dbReference>
<feature type="active site" description="Charge relay system" evidence="9">
    <location>
        <position position="173"/>
    </location>
</feature>
<name>A0A1I2GK57_9BACT</name>
<dbReference type="InterPro" id="IPR036034">
    <property type="entry name" value="PDZ_sf"/>
</dbReference>
<dbReference type="EMBL" id="FOMX01000033">
    <property type="protein sequence ID" value="SFF17628.1"/>
    <property type="molecule type" value="Genomic_DNA"/>
</dbReference>
<feature type="binding site" evidence="10">
    <location>
        <position position="173"/>
    </location>
    <ligand>
        <name>substrate</name>
    </ligand>
</feature>
<accession>A0A1I2GK57</accession>
<feature type="domain" description="PDZ" evidence="12">
    <location>
        <begin position="414"/>
        <end position="489"/>
    </location>
</feature>
<gene>
    <name evidence="13" type="ORF">SAMN02745121_07344</name>
</gene>
<dbReference type="CDD" id="cd10839">
    <property type="entry name" value="cpPDZ1_DegP-like"/>
    <property type="match status" value="1"/>
</dbReference>
<dbReference type="GO" id="GO:0004252">
    <property type="term" value="F:serine-type endopeptidase activity"/>
    <property type="evidence" value="ECO:0007669"/>
    <property type="project" value="InterPro"/>
</dbReference>
<dbReference type="Pfam" id="PF17820">
    <property type="entry name" value="PDZ_6"/>
    <property type="match status" value="1"/>
</dbReference>
<evidence type="ECO:0000256" key="9">
    <source>
        <dbReference type="PIRSR" id="PIRSR611782-1"/>
    </source>
</evidence>
<evidence type="ECO:0000256" key="6">
    <source>
        <dbReference type="ARBA" id="ARBA00022764"/>
    </source>
</evidence>
<keyword evidence="6" id="KW-0574">Periplasm</keyword>
<evidence type="ECO:0000256" key="2">
    <source>
        <dbReference type="ARBA" id="ARBA00010541"/>
    </source>
</evidence>
<feature type="binding site" evidence="10">
    <location>
        <position position="143"/>
    </location>
    <ligand>
        <name>substrate</name>
    </ligand>
</feature>
<dbReference type="Pfam" id="PF13365">
    <property type="entry name" value="Trypsin_2"/>
    <property type="match status" value="1"/>
</dbReference>
<evidence type="ECO:0000256" key="10">
    <source>
        <dbReference type="PIRSR" id="PIRSR611782-2"/>
    </source>
</evidence>
<evidence type="ECO:0000256" key="11">
    <source>
        <dbReference type="SAM" id="SignalP"/>
    </source>
</evidence>
<evidence type="ECO:0000256" key="7">
    <source>
        <dbReference type="ARBA" id="ARBA00022801"/>
    </source>
</evidence>
<evidence type="ECO:0000259" key="12">
    <source>
        <dbReference type="PROSITE" id="PS50106"/>
    </source>
</evidence>
<dbReference type="PANTHER" id="PTHR43343">
    <property type="entry name" value="PEPTIDASE S12"/>
    <property type="match status" value="1"/>
</dbReference>
<feature type="chain" id="PRO_5038973115" evidence="11">
    <location>
        <begin position="23"/>
        <end position="501"/>
    </location>
</feature>
<dbReference type="Gene3D" id="2.30.42.10">
    <property type="match status" value="2"/>
</dbReference>
<dbReference type="SUPFAM" id="SSF50494">
    <property type="entry name" value="Trypsin-like serine proteases"/>
    <property type="match status" value="1"/>
</dbReference>
<feature type="domain" description="PDZ" evidence="12">
    <location>
        <begin position="291"/>
        <end position="382"/>
    </location>
</feature>
<protein>
    <submittedName>
        <fullName evidence="13">Serine protease Do</fullName>
    </submittedName>
</protein>
<dbReference type="InterPro" id="IPR009003">
    <property type="entry name" value="Peptidase_S1_PA"/>
</dbReference>
<reference evidence="14" key="1">
    <citation type="submission" date="2016-10" db="EMBL/GenBank/DDBJ databases">
        <authorList>
            <person name="Varghese N."/>
            <person name="Submissions S."/>
        </authorList>
    </citation>
    <scope>NUCLEOTIDE SEQUENCE [LARGE SCALE GENOMIC DNA]</scope>
    <source>
        <strain evidence="14">ATCC 25963</strain>
    </source>
</reference>
<dbReference type="PRINTS" id="PR00834">
    <property type="entry name" value="PROTEASES2C"/>
</dbReference>
<dbReference type="STRING" id="54.SAMN02745121_07344"/>
<evidence type="ECO:0000313" key="13">
    <source>
        <dbReference type="EMBL" id="SFF17628.1"/>
    </source>
</evidence>
<feature type="binding site" evidence="10">
    <location>
        <begin position="245"/>
        <end position="247"/>
    </location>
    <ligand>
        <name>substrate</name>
    </ligand>
</feature>
<dbReference type="NCBIfam" id="TIGR02037">
    <property type="entry name" value="degP_htrA_DO"/>
    <property type="match status" value="1"/>
</dbReference>
<dbReference type="Proteomes" id="UP000199400">
    <property type="component" value="Unassembled WGS sequence"/>
</dbReference>
<dbReference type="SMART" id="SM00228">
    <property type="entry name" value="PDZ"/>
    <property type="match status" value="2"/>
</dbReference>
<dbReference type="FunFam" id="2.40.10.10:FF:000001">
    <property type="entry name" value="Periplasmic serine protease DegS"/>
    <property type="match status" value="1"/>
</dbReference>
<proteinExistence type="inferred from homology"/>
<organism evidence="13 14">
    <name type="scientific">Nannocystis exedens</name>
    <dbReference type="NCBI Taxonomy" id="54"/>
    <lineage>
        <taxon>Bacteria</taxon>
        <taxon>Pseudomonadati</taxon>
        <taxon>Myxococcota</taxon>
        <taxon>Polyangia</taxon>
        <taxon>Nannocystales</taxon>
        <taxon>Nannocystaceae</taxon>
        <taxon>Nannocystis</taxon>
    </lineage>
</organism>
<evidence type="ECO:0000313" key="14">
    <source>
        <dbReference type="Proteomes" id="UP000199400"/>
    </source>
</evidence>
<dbReference type="GO" id="GO:0006508">
    <property type="term" value="P:proteolysis"/>
    <property type="evidence" value="ECO:0007669"/>
    <property type="project" value="UniProtKB-KW"/>
</dbReference>
<feature type="active site" description="Charge relay system" evidence="9">
    <location>
        <position position="143"/>
    </location>
</feature>
<keyword evidence="4 11" id="KW-0732">Signal</keyword>
<dbReference type="InterPro" id="IPR041489">
    <property type="entry name" value="PDZ_6"/>
</dbReference>
<dbReference type="Pfam" id="PF13180">
    <property type="entry name" value="PDZ_2"/>
    <property type="match status" value="1"/>
</dbReference>
<sequence>MSRRRVRLLRWVWVGLPALALACGSARGTVQSDDAPASAEQADEEATGACAQVPALNTTPPITGVTDLEHAFERAAEAIAPSVVSIASVRKFKRPQLQVVPFGGLDGLFAPHRFAPPPAELKQRGLGSGVIVSGEGYILTNNHVIEGADELEVELHDDRKLPAEVVGADPHTDIAVIRVRADGLKPASFGDSDALKVGQWVLAAGNPFGLSRTISAGIVSAVGRTSMGITDYEQFIQTDAAINPGNSGGPLIDLQGRVIGINTAIASRTGGSDGVGFAVPVNMAKQVMEQLITGGKVVRGWLGLMIGPLTPEMAESFGYTGKGGILVEDVAADGPAKQAGLKHGDIILERDGQPVTDVARFRNGIAQAAPGTRIELKIWRDRRAQTIAATLGSLPDPGTPAAGAPWSGFGLRLGDLGDALRRRFDLEAERGAVIVEVEPGSAAEAAGLRPGDVIEQVGDADVKTAAEARDKLAATDRDAAVRLRVRRGDHGQFFMLRRRDR</sequence>
<evidence type="ECO:0000256" key="3">
    <source>
        <dbReference type="ARBA" id="ARBA00022670"/>
    </source>
</evidence>
<dbReference type="InterPro" id="IPR001940">
    <property type="entry name" value="Peptidase_S1C"/>
</dbReference>
<keyword evidence="7" id="KW-0378">Hydrolase</keyword>
<keyword evidence="14" id="KW-1185">Reference proteome</keyword>
<dbReference type="GO" id="GO:0042597">
    <property type="term" value="C:periplasmic space"/>
    <property type="evidence" value="ECO:0007669"/>
    <property type="project" value="UniProtKB-SubCell"/>
</dbReference>
<dbReference type="InterPro" id="IPR011782">
    <property type="entry name" value="Pept_S1C_Do"/>
</dbReference>
<keyword evidence="5" id="KW-0677">Repeat</keyword>
<evidence type="ECO:0000256" key="4">
    <source>
        <dbReference type="ARBA" id="ARBA00022729"/>
    </source>
</evidence>
<evidence type="ECO:0000256" key="1">
    <source>
        <dbReference type="ARBA" id="ARBA00004418"/>
    </source>
</evidence>
<dbReference type="AlphaFoldDB" id="A0A1I2GK57"/>
<comment type="similarity">
    <text evidence="2">Belongs to the peptidase S1C family.</text>
</comment>
<dbReference type="SUPFAM" id="SSF50156">
    <property type="entry name" value="PDZ domain-like"/>
    <property type="match status" value="2"/>
</dbReference>
<comment type="subcellular location">
    <subcellularLocation>
        <location evidence="1">Periplasm</location>
    </subcellularLocation>
</comment>
<feature type="active site" description="Charge relay system" evidence="9">
    <location>
        <position position="247"/>
    </location>
</feature>
<evidence type="ECO:0000256" key="5">
    <source>
        <dbReference type="ARBA" id="ARBA00022737"/>
    </source>
</evidence>
<dbReference type="PROSITE" id="PS51257">
    <property type="entry name" value="PROKAR_LIPOPROTEIN"/>
    <property type="match status" value="1"/>
</dbReference>
<dbReference type="Gene3D" id="2.40.10.120">
    <property type="match status" value="1"/>
</dbReference>
<evidence type="ECO:0000256" key="8">
    <source>
        <dbReference type="ARBA" id="ARBA00022825"/>
    </source>
</evidence>
<dbReference type="InterPro" id="IPR051201">
    <property type="entry name" value="Chloro_Bact_Ser_Proteases"/>
</dbReference>